<keyword evidence="9" id="KW-0256">Endoplasmic reticulum</keyword>
<dbReference type="PANTHER" id="PTHR13923">
    <property type="entry name" value="SEC31-RELATED PROTEIN"/>
    <property type="match status" value="1"/>
</dbReference>
<feature type="compositionally biased region" description="Polar residues" evidence="17">
    <location>
        <begin position="1162"/>
        <end position="1171"/>
    </location>
</feature>
<feature type="region of interest" description="Disordered" evidence="17">
    <location>
        <begin position="928"/>
        <end position="1188"/>
    </location>
</feature>
<feature type="compositionally biased region" description="Low complexity" evidence="17">
    <location>
        <begin position="1094"/>
        <end position="1113"/>
    </location>
</feature>
<dbReference type="STRING" id="1392250.A0A2I2GS66"/>
<feature type="repeat" description="WD" evidence="16">
    <location>
        <begin position="253"/>
        <end position="295"/>
    </location>
</feature>
<evidence type="ECO:0000256" key="14">
    <source>
        <dbReference type="ARBA" id="ARBA00025471"/>
    </source>
</evidence>
<feature type="compositionally biased region" description="Low complexity" evidence="17">
    <location>
        <begin position="977"/>
        <end position="999"/>
    </location>
</feature>
<dbReference type="RefSeq" id="XP_024711018.1">
    <property type="nucleotide sequence ID" value="XM_024854377.1"/>
</dbReference>
<feature type="region of interest" description="Disordered" evidence="17">
    <location>
        <begin position="489"/>
        <end position="512"/>
    </location>
</feature>
<evidence type="ECO:0000256" key="7">
    <source>
        <dbReference type="ARBA" id="ARBA00022574"/>
    </source>
</evidence>
<keyword evidence="10" id="KW-0931">ER-Golgi transport</keyword>
<name>A0A2I2GS66_9EURO</name>
<dbReference type="PANTHER" id="PTHR13923:SF11">
    <property type="entry name" value="SECRETORY 31, ISOFORM D"/>
    <property type="match status" value="1"/>
</dbReference>
<keyword evidence="12" id="KW-0472">Membrane</keyword>
<evidence type="ECO:0000256" key="13">
    <source>
        <dbReference type="ARBA" id="ARBA00023329"/>
    </source>
</evidence>
<evidence type="ECO:0000256" key="16">
    <source>
        <dbReference type="PROSITE-ProRule" id="PRU00221"/>
    </source>
</evidence>
<evidence type="ECO:0000256" key="4">
    <source>
        <dbReference type="ARBA" id="ARBA00013507"/>
    </source>
</evidence>
<evidence type="ECO:0000256" key="10">
    <source>
        <dbReference type="ARBA" id="ARBA00022892"/>
    </source>
</evidence>
<feature type="compositionally biased region" description="Pro residues" evidence="17">
    <location>
        <begin position="1127"/>
        <end position="1149"/>
    </location>
</feature>
<dbReference type="GO" id="GO:0005198">
    <property type="term" value="F:structural molecule activity"/>
    <property type="evidence" value="ECO:0007669"/>
    <property type="project" value="TreeGrafter"/>
</dbReference>
<keyword evidence="20" id="KW-1185">Reference proteome</keyword>
<comment type="subcellular location">
    <subcellularLocation>
        <location evidence="1">Cytoplasmic vesicle</location>
        <location evidence="1">COPII-coated vesicle membrane</location>
        <topology evidence="1">Peripheral membrane protein</topology>
        <orientation evidence="1">Cytoplasmic side</orientation>
    </subcellularLocation>
    <subcellularLocation>
        <location evidence="2">Endoplasmic reticulum membrane</location>
        <topology evidence="2">Peripheral membrane protein</topology>
        <orientation evidence="2">Cytoplasmic side</orientation>
    </subcellularLocation>
</comment>
<feature type="compositionally biased region" description="Polar residues" evidence="17">
    <location>
        <begin position="808"/>
        <end position="823"/>
    </location>
</feature>
<dbReference type="InterPro" id="IPR040251">
    <property type="entry name" value="SEC31-like"/>
</dbReference>
<dbReference type="SMR" id="A0A2I2GS66"/>
<dbReference type="Pfam" id="PF07304">
    <property type="entry name" value="SRA1"/>
    <property type="match status" value="1"/>
</dbReference>
<feature type="domain" description="SRA1/Sec31" evidence="18">
    <location>
        <begin position="1151"/>
        <end position="1290"/>
    </location>
</feature>
<evidence type="ECO:0000256" key="11">
    <source>
        <dbReference type="ARBA" id="ARBA00022927"/>
    </source>
</evidence>
<comment type="subunit">
    <text evidence="15">The COPII coat is composed of at least 5 proteins: the SEC23/24 complex, the SEC13/31 complex, and the protein SAR1. SEC13 and SEC31 make a 2:2 tetramer that forms the edge element of the COPII outer coat. The tetramer self-assembles in multiple copies to form the complete polyhedral cage. Interacts (via WD 8) with SEC13.</text>
</comment>
<dbReference type="EMBL" id="MSFO01000001">
    <property type="protein sequence ID" value="PLB55716.1"/>
    <property type="molecule type" value="Genomic_DNA"/>
</dbReference>
<dbReference type="Proteomes" id="UP000234275">
    <property type="component" value="Unassembled WGS sequence"/>
</dbReference>
<feature type="compositionally biased region" description="Pro residues" evidence="17">
    <location>
        <begin position="1008"/>
        <end position="1035"/>
    </location>
</feature>
<dbReference type="GeneID" id="36562083"/>
<dbReference type="FunFam" id="1.20.940.10:FF:000007">
    <property type="entry name" value="Protein transport protein (SEC31), putative"/>
    <property type="match status" value="1"/>
</dbReference>
<keyword evidence="11" id="KW-0653">Protein transport</keyword>
<dbReference type="InterPro" id="IPR015943">
    <property type="entry name" value="WD40/YVTN_repeat-like_dom_sf"/>
</dbReference>
<dbReference type="PROSITE" id="PS50082">
    <property type="entry name" value="WD_REPEATS_2"/>
    <property type="match status" value="2"/>
</dbReference>
<dbReference type="InterPro" id="IPR009917">
    <property type="entry name" value="SRA1/Sec31"/>
</dbReference>
<dbReference type="GO" id="GO:0005789">
    <property type="term" value="C:endoplasmic reticulum membrane"/>
    <property type="evidence" value="ECO:0007669"/>
    <property type="project" value="UniProtKB-SubCell"/>
</dbReference>
<dbReference type="FunFam" id="2.130.10.10:FF:000193">
    <property type="entry name" value="Protein transport protein SEC31, putative"/>
    <property type="match status" value="1"/>
</dbReference>
<dbReference type="VEuPathDB" id="FungiDB:P170DRAFT_506257"/>
<evidence type="ECO:0000313" key="20">
    <source>
        <dbReference type="Proteomes" id="UP000234275"/>
    </source>
</evidence>
<feature type="compositionally biased region" description="Pro residues" evidence="17">
    <location>
        <begin position="1083"/>
        <end position="1093"/>
    </location>
</feature>
<feature type="compositionally biased region" description="Polar residues" evidence="17">
    <location>
        <begin position="1036"/>
        <end position="1046"/>
    </location>
</feature>
<protein>
    <recommendedName>
        <fullName evidence="5">Protein transport protein SEC31</fullName>
    </recommendedName>
    <alternativeName>
        <fullName evidence="4">Protein transport protein sec31</fullName>
    </alternativeName>
</protein>
<evidence type="ECO:0000313" key="19">
    <source>
        <dbReference type="EMBL" id="PLB55716.1"/>
    </source>
</evidence>
<dbReference type="Gene3D" id="1.25.40.1030">
    <property type="match status" value="1"/>
</dbReference>
<dbReference type="GO" id="GO:0007029">
    <property type="term" value="P:endoplasmic reticulum organization"/>
    <property type="evidence" value="ECO:0007669"/>
    <property type="project" value="TreeGrafter"/>
</dbReference>
<proteinExistence type="inferred from homology"/>
<evidence type="ECO:0000256" key="5">
    <source>
        <dbReference type="ARBA" id="ARBA00021236"/>
    </source>
</evidence>
<comment type="function">
    <text evidence="14">Component of the coat protein complex II (COPII) which promotes the formation of transport vesicles from the endoplasmic reticulum (ER). The coat has two main functions, the physical deformation of the endoplasmic reticulum membrane into vesicles and the selection of cargo molecules.</text>
</comment>
<keyword evidence="13" id="KW-0968">Cytoplasmic vesicle</keyword>
<evidence type="ECO:0000256" key="9">
    <source>
        <dbReference type="ARBA" id="ARBA00022824"/>
    </source>
</evidence>
<feature type="region of interest" description="Disordered" evidence="17">
    <location>
        <begin position="800"/>
        <end position="849"/>
    </location>
</feature>
<evidence type="ECO:0000256" key="2">
    <source>
        <dbReference type="ARBA" id="ARBA00004397"/>
    </source>
</evidence>
<feature type="compositionally biased region" description="Polar residues" evidence="17">
    <location>
        <begin position="832"/>
        <end position="848"/>
    </location>
</feature>
<feature type="compositionally biased region" description="Low complexity" evidence="17">
    <location>
        <begin position="955"/>
        <end position="964"/>
    </location>
</feature>
<evidence type="ECO:0000256" key="1">
    <source>
        <dbReference type="ARBA" id="ARBA00004299"/>
    </source>
</evidence>
<reference evidence="19 20" key="1">
    <citation type="submission" date="2016-12" db="EMBL/GenBank/DDBJ databases">
        <title>The genomes of Aspergillus section Nigri reveals drivers in fungal speciation.</title>
        <authorList>
            <consortium name="DOE Joint Genome Institute"/>
            <person name="Vesth T.C."/>
            <person name="Nybo J."/>
            <person name="Theobald S."/>
            <person name="Brandl J."/>
            <person name="Frisvad J.C."/>
            <person name="Nielsen K.F."/>
            <person name="Lyhne E.K."/>
            <person name="Kogle M.E."/>
            <person name="Kuo A."/>
            <person name="Riley R."/>
            <person name="Clum A."/>
            <person name="Nolan M."/>
            <person name="Lipzen A."/>
            <person name="Salamov A."/>
            <person name="Henrissat B."/>
            <person name="Wiebenga A."/>
            <person name="De Vries R.P."/>
            <person name="Grigoriev I.V."/>
            <person name="Mortensen U.H."/>
            <person name="Andersen M.R."/>
            <person name="Baker S.E."/>
        </authorList>
    </citation>
    <scope>NUCLEOTIDE SEQUENCE [LARGE SCALE GENOMIC DNA]</scope>
    <source>
        <strain evidence="19 20">IBT 23096</strain>
    </source>
</reference>
<evidence type="ECO:0000256" key="12">
    <source>
        <dbReference type="ARBA" id="ARBA00023136"/>
    </source>
</evidence>
<evidence type="ECO:0000256" key="8">
    <source>
        <dbReference type="ARBA" id="ARBA00022737"/>
    </source>
</evidence>
<evidence type="ECO:0000259" key="18">
    <source>
        <dbReference type="Pfam" id="PF07304"/>
    </source>
</evidence>
<keyword evidence="7 16" id="KW-0853">WD repeat</keyword>
<accession>A0A2I2GS66</accession>
<comment type="caution">
    <text evidence="19">The sequence shown here is derived from an EMBL/GenBank/DDBJ whole genome shotgun (WGS) entry which is preliminary data.</text>
</comment>
<organism evidence="19 20">
    <name type="scientific">Aspergillus steynii IBT 23096</name>
    <dbReference type="NCBI Taxonomy" id="1392250"/>
    <lineage>
        <taxon>Eukaryota</taxon>
        <taxon>Fungi</taxon>
        <taxon>Dikarya</taxon>
        <taxon>Ascomycota</taxon>
        <taxon>Pezizomycotina</taxon>
        <taxon>Eurotiomycetes</taxon>
        <taxon>Eurotiomycetidae</taxon>
        <taxon>Eurotiales</taxon>
        <taxon>Aspergillaceae</taxon>
        <taxon>Aspergillus</taxon>
        <taxon>Aspergillus subgen. Circumdati</taxon>
    </lineage>
</organism>
<dbReference type="Pfam" id="PF00400">
    <property type="entry name" value="WD40"/>
    <property type="match status" value="1"/>
</dbReference>
<keyword evidence="6" id="KW-0813">Transport</keyword>
<dbReference type="Gene3D" id="2.130.10.10">
    <property type="entry name" value="YVTN repeat-like/Quinoprotein amine dehydrogenase"/>
    <property type="match status" value="1"/>
</dbReference>
<dbReference type="OrthoDB" id="542917at2759"/>
<dbReference type="InterPro" id="IPR001680">
    <property type="entry name" value="WD40_rpt"/>
</dbReference>
<evidence type="ECO:0000256" key="17">
    <source>
        <dbReference type="SAM" id="MobiDB-lite"/>
    </source>
</evidence>
<dbReference type="GO" id="GO:0090110">
    <property type="term" value="P:COPII-coated vesicle cargo loading"/>
    <property type="evidence" value="ECO:0007669"/>
    <property type="project" value="TreeGrafter"/>
</dbReference>
<dbReference type="Gene3D" id="1.20.940.10">
    <property type="entry name" value="Functional domain of the splicing factor Prp18"/>
    <property type="match status" value="1"/>
</dbReference>
<evidence type="ECO:0000256" key="3">
    <source>
        <dbReference type="ARBA" id="ARBA00009358"/>
    </source>
</evidence>
<comment type="similarity">
    <text evidence="3">Belongs to the WD repeat SEC31 family.</text>
</comment>
<dbReference type="SMART" id="SM00320">
    <property type="entry name" value="WD40"/>
    <property type="match status" value="6"/>
</dbReference>
<evidence type="ECO:0000256" key="6">
    <source>
        <dbReference type="ARBA" id="ARBA00022448"/>
    </source>
</evidence>
<sequence length="1293" mass="138431">MVRLREIPRTATFAWSPGAASPFIATGTRAGAVDVDFSNETCLELWDLSLNNQEAGGELQPVAKIDTDSGFNDLAWTESEDNSRGIIAGALENGSLDLWDADKLLSGSSDAVMSRTSKHSGAIKALQFNPKHSNLLATGGAKGELYISDLNNIENPYRLGGTAARADDIECLDWNKKVPHILVTGSSAGFVTVWDVKTKKESLTLNNMGRKAVSAVAWDPEKPTKLVTATPLESDPLICVWDLRNSHAPERTLRGHESGVLSLSWCAQDPDLLLSSGKDNRTVCWNPQTGHSYGEFPVVTNWTFQTRWNPHNPNFFATASFDGRIAVQTIQNTGNEAAQTIADQNQALDGEDFFAKAQTQPQVSSFSLPKAPKWLERPCSAAFGFGGRVVSLGLAEKGKRASKIKISPFEVDEAVGKSTETFENALKEGDLRSICETRASDAASDEEKADWKVIEALISGDPRKSLVEYLGFQDQADDAAEGLAKLGLGKEGEEEVNGEPAKESRGSGAKKHRRLQSMFDANPEEDSFLSDLAASKGAKTNNPFQIFNGSESDAEKGITRALLVGDFDKALDVALKENRLSDAFMIAICGGPKCIEKAQEHYFSKQTESPNYVRLLASIVGKNLWDVVYNADLSNWKEVMASLCTFADEKEFADLCEALGDRLEEQIRATDDKAARKDASFCYLAGSKLEKVVSIWIEELRENEQKAIETAVDDSTFSIHVRALQGLIEKVTIFRQVTKFQDTERTKDSDWKLGTLYDKYIEYADVVATHGRLQVAQKYLDLVPEKHPEAEIARNRIQLATRQAPGQRIQQQVRPASRTTTPMTKPLPPVTQPSAYQPQTTFSPSASAAPNMYAPPTAASNPYAPPTAAASNPYAPPTAAAAPNPYAPATATPAANPYAPAAAAAPAAPTNPYAPASGSSYAPTGYQPTPAPAYGAQPLGGGVPPPPRASNQSPATVTTYTTATNLPAWNDLPEGFAKAPASRRATPATATAPVAAPFASQSPTLGHGPPPPVGAPRAPSVPPPPKGSAPPPRVTSPPSAHQSVSSIPGVIPPANPYASLPQSPPTATMGVPPPSLARGPSPYNAPPTMPPPTNRYAPSPAAQAASPQLQARAPVPPPPQASASPYAPHPAPVPPPASQYAPGPPPSNLPPMQQAPPAAESRPSTASSQRKATPAPAKYPPGDRSHIPADAMPVFEILSADMQRVKSRAPSTFKAQVDDAERRLNILFDHLNNEDLLKPNTVADMAELARAIQARDYETARTIHIDIMTNRTEECGNWMVGVKRLLSMSRATP</sequence>
<dbReference type="SUPFAM" id="SSF50978">
    <property type="entry name" value="WD40 repeat-like"/>
    <property type="match status" value="1"/>
</dbReference>
<dbReference type="GO" id="GO:0070971">
    <property type="term" value="C:endoplasmic reticulum exit site"/>
    <property type="evidence" value="ECO:0007669"/>
    <property type="project" value="TreeGrafter"/>
</dbReference>
<feature type="repeat" description="WD" evidence="16">
    <location>
        <begin position="162"/>
        <end position="204"/>
    </location>
</feature>
<dbReference type="InterPro" id="IPR036322">
    <property type="entry name" value="WD40_repeat_dom_sf"/>
</dbReference>
<dbReference type="GO" id="GO:0030127">
    <property type="term" value="C:COPII vesicle coat"/>
    <property type="evidence" value="ECO:0007669"/>
    <property type="project" value="TreeGrafter"/>
</dbReference>
<gene>
    <name evidence="19" type="ORF">P170DRAFT_506257</name>
</gene>
<keyword evidence="8" id="KW-0677">Repeat</keyword>
<evidence type="ECO:0000256" key="15">
    <source>
        <dbReference type="ARBA" id="ARBA00025864"/>
    </source>
</evidence>
<dbReference type="GO" id="GO:0015031">
    <property type="term" value="P:protein transport"/>
    <property type="evidence" value="ECO:0007669"/>
    <property type="project" value="UniProtKB-KW"/>
</dbReference>